<dbReference type="Proteomes" id="UP001595937">
    <property type="component" value="Unassembled WGS sequence"/>
</dbReference>
<name>A0ABW0FJ27_9MICO</name>
<accession>A0ABW0FJ27</accession>
<evidence type="ECO:0000256" key="1">
    <source>
        <dbReference type="SAM" id="MobiDB-lite"/>
    </source>
</evidence>
<keyword evidence="3" id="KW-1185">Reference proteome</keyword>
<dbReference type="EMBL" id="JBHSLN010000087">
    <property type="protein sequence ID" value="MFC5299287.1"/>
    <property type="molecule type" value="Genomic_DNA"/>
</dbReference>
<feature type="region of interest" description="Disordered" evidence="1">
    <location>
        <begin position="50"/>
        <end position="92"/>
    </location>
</feature>
<evidence type="ECO:0000313" key="2">
    <source>
        <dbReference type="EMBL" id="MFC5299287.1"/>
    </source>
</evidence>
<proteinExistence type="predicted"/>
<evidence type="ECO:0000313" key="3">
    <source>
        <dbReference type="Proteomes" id="UP001595937"/>
    </source>
</evidence>
<protein>
    <recommendedName>
        <fullName evidence="4">SnoaL-like domain-containing protein</fullName>
    </recommendedName>
</protein>
<evidence type="ECO:0008006" key="4">
    <source>
        <dbReference type="Google" id="ProtNLM"/>
    </source>
</evidence>
<organism evidence="2 3">
    <name type="scientific">Brachybacterium tyrofermentans</name>
    <dbReference type="NCBI Taxonomy" id="47848"/>
    <lineage>
        <taxon>Bacteria</taxon>
        <taxon>Bacillati</taxon>
        <taxon>Actinomycetota</taxon>
        <taxon>Actinomycetes</taxon>
        <taxon>Micrococcales</taxon>
        <taxon>Dermabacteraceae</taxon>
        <taxon>Brachybacterium</taxon>
    </lineage>
</organism>
<reference evidence="3" key="1">
    <citation type="journal article" date="2019" name="Int. J. Syst. Evol. Microbiol.">
        <title>The Global Catalogue of Microorganisms (GCM) 10K type strain sequencing project: providing services to taxonomists for standard genome sequencing and annotation.</title>
        <authorList>
            <consortium name="The Broad Institute Genomics Platform"/>
            <consortium name="The Broad Institute Genome Sequencing Center for Infectious Disease"/>
            <person name="Wu L."/>
            <person name="Ma J."/>
        </authorList>
    </citation>
    <scope>NUCLEOTIDE SEQUENCE [LARGE SCALE GENOMIC DNA]</scope>
    <source>
        <strain evidence="3">CGMCC 1.16455</strain>
    </source>
</reference>
<feature type="compositionally biased region" description="Polar residues" evidence="1">
    <location>
        <begin position="71"/>
        <end position="82"/>
    </location>
</feature>
<dbReference type="RefSeq" id="WP_193117915.1">
    <property type="nucleotide sequence ID" value="NZ_BAAAIR010000033.1"/>
</dbReference>
<feature type="compositionally biased region" description="Low complexity" evidence="1">
    <location>
        <begin position="50"/>
        <end position="70"/>
    </location>
</feature>
<dbReference type="GeneID" id="303296939"/>
<sequence>MDLRTATDCGNSPRMALVAEVITAWASGDDALVQEWLAVDARWILVGAQDPGDAASSADGDTAGSDSNGDTKNTSTNDSASDSPKGAIVPPPFDADHGEILTVLSHGRHAACDGYLVRGEERVDFCHVIRFAGATKTAKIREIRTYLLPAA</sequence>
<gene>
    <name evidence="2" type="ORF">ACFPK8_17355</name>
</gene>
<comment type="caution">
    <text evidence="2">The sequence shown here is derived from an EMBL/GenBank/DDBJ whole genome shotgun (WGS) entry which is preliminary data.</text>
</comment>